<feature type="transmembrane region" description="Helical" evidence="6">
    <location>
        <begin position="260"/>
        <end position="281"/>
    </location>
</feature>
<evidence type="ECO:0000256" key="4">
    <source>
        <dbReference type="ARBA" id="ARBA00022989"/>
    </source>
</evidence>
<protein>
    <submittedName>
        <fullName evidence="7">Allantoin transporter</fullName>
    </submittedName>
</protein>
<feature type="transmembrane region" description="Helical" evidence="6">
    <location>
        <begin position="94"/>
        <end position="116"/>
    </location>
</feature>
<dbReference type="NCBIfam" id="TIGR00800">
    <property type="entry name" value="ncs1"/>
    <property type="match status" value="1"/>
</dbReference>
<feature type="transmembrane region" description="Helical" evidence="6">
    <location>
        <begin position="307"/>
        <end position="330"/>
    </location>
</feature>
<dbReference type="InterPro" id="IPR045225">
    <property type="entry name" value="Uracil/uridine/allantoin_perm"/>
</dbReference>
<dbReference type="Gene3D" id="1.10.4160.10">
    <property type="entry name" value="Hydantoin permease"/>
    <property type="match status" value="1"/>
</dbReference>
<evidence type="ECO:0000256" key="5">
    <source>
        <dbReference type="ARBA" id="ARBA00023136"/>
    </source>
</evidence>
<dbReference type="PANTHER" id="PTHR30618:SF0">
    <property type="entry name" value="PURINE-URACIL PERMEASE NCS1"/>
    <property type="match status" value="1"/>
</dbReference>
<feature type="transmembrane region" description="Helical" evidence="6">
    <location>
        <begin position="46"/>
        <end position="73"/>
    </location>
</feature>
<evidence type="ECO:0000256" key="1">
    <source>
        <dbReference type="ARBA" id="ARBA00004141"/>
    </source>
</evidence>
<feature type="transmembrane region" description="Helical" evidence="6">
    <location>
        <begin position="219"/>
        <end position="240"/>
    </location>
</feature>
<dbReference type="InterPro" id="IPR001248">
    <property type="entry name" value="Pur-cyt_permease"/>
</dbReference>
<evidence type="ECO:0000313" key="8">
    <source>
        <dbReference type="Proteomes" id="UP000799640"/>
    </source>
</evidence>
<comment type="similarity">
    <text evidence="2">Belongs to the purine-cytosine permease (2.A.39) family.</text>
</comment>
<dbReference type="AlphaFoldDB" id="A0A6G1HWY7"/>
<keyword evidence="3 6" id="KW-0812">Transmembrane</keyword>
<organism evidence="7 8">
    <name type="scientific">Trichodelitschia bisporula</name>
    <dbReference type="NCBI Taxonomy" id="703511"/>
    <lineage>
        <taxon>Eukaryota</taxon>
        <taxon>Fungi</taxon>
        <taxon>Dikarya</taxon>
        <taxon>Ascomycota</taxon>
        <taxon>Pezizomycotina</taxon>
        <taxon>Dothideomycetes</taxon>
        <taxon>Dothideomycetes incertae sedis</taxon>
        <taxon>Phaeotrichales</taxon>
        <taxon>Phaeotrichaceae</taxon>
        <taxon>Trichodelitschia</taxon>
    </lineage>
</organism>
<dbReference type="InterPro" id="IPR012681">
    <property type="entry name" value="NCS1"/>
</dbReference>
<keyword evidence="4 6" id="KW-1133">Transmembrane helix</keyword>
<sequence>MTGSSQWINHDLAPSPPERRTWTWVSMSMYWWSNAFNSNQWGNGAALIAVGLLWWQALLAAIIANVIASFVALGMGRPGATYHIGYPVLARGIFGMYGAYFFVALRAIVAIIWYGVQTFFGGKLLSVCLRCIFGHHWQNIPNHLPASTGTSSREILAFFLFWFIQFPFQFVHPTRIRHLFTTASVIVPIACFGTFGWCISYGGGLSLETLGSKPLTGGALGWAMLNGVNSVMGTLSPLLVNQPDFTRYTRSPRDAGWPQVASIFISKTVIFFLGCGATAAVTPKFGESYWNQWDLLSAILDRFWNPAARAGCFFAAFGFGLSVVTTNFGANSMPFGSDVTGLFPKFLTIKRGQVICSILGIAVVPWQLLKDAAGFLTFLGSYGIFMAPLCAIVICDYFVVRRGNYHVPSMYDPRPGGLYYGIRGWQIVPTACWVCGMVFGLPGLIGAYRPDLVAIAAIHMYNTGWVLTFGCAFVFYSVFGRFVFPPRIVPAGYAGLAGDNNNVRAASKFEELAKTDGFLDGECVEDLYRNMGVIDGQVVDAVDFEDVKAKMDRESKESV</sequence>
<evidence type="ECO:0000256" key="2">
    <source>
        <dbReference type="ARBA" id="ARBA00008974"/>
    </source>
</evidence>
<evidence type="ECO:0000313" key="7">
    <source>
        <dbReference type="EMBL" id="KAF2400568.1"/>
    </source>
</evidence>
<reference evidence="7" key="1">
    <citation type="journal article" date="2020" name="Stud. Mycol.">
        <title>101 Dothideomycetes genomes: a test case for predicting lifestyles and emergence of pathogens.</title>
        <authorList>
            <person name="Haridas S."/>
            <person name="Albert R."/>
            <person name="Binder M."/>
            <person name="Bloem J."/>
            <person name="Labutti K."/>
            <person name="Salamov A."/>
            <person name="Andreopoulos B."/>
            <person name="Baker S."/>
            <person name="Barry K."/>
            <person name="Bills G."/>
            <person name="Bluhm B."/>
            <person name="Cannon C."/>
            <person name="Castanera R."/>
            <person name="Culley D."/>
            <person name="Daum C."/>
            <person name="Ezra D."/>
            <person name="Gonzalez J."/>
            <person name="Henrissat B."/>
            <person name="Kuo A."/>
            <person name="Liang C."/>
            <person name="Lipzen A."/>
            <person name="Lutzoni F."/>
            <person name="Magnuson J."/>
            <person name="Mondo S."/>
            <person name="Nolan M."/>
            <person name="Ohm R."/>
            <person name="Pangilinan J."/>
            <person name="Park H.-J."/>
            <person name="Ramirez L."/>
            <person name="Alfaro M."/>
            <person name="Sun H."/>
            <person name="Tritt A."/>
            <person name="Yoshinaga Y."/>
            <person name="Zwiers L.-H."/>
            <person name="Turgeon B."/>
            <person name="Goodwin S."/>
            <person name="Spatafora J."/>
            <person name="Crous P."/>
            <person name="Grigoriev I."/>
        </authorList>
    </citation>
    <scope>NUCLEOTIDE SEQUENCE</scope>
    <source>
        <strain evidence="7">CBS 262.69</strain>
    </source>
</reference>
<keyword evidence="8" id="KW-1185">Reference proteome</keyword>
<feature type="transmembrane region" description="Helical" evidence="6">
    <location>
        <begin position="375"/>
        <end position="399"/>
    </location>
</feature>
<dbReference type="GO" id="GO:0005886">
    <property type="term" value="C:plasma membrane"/>
    <property type="evidence" value="ECO:0007669"/>
    <property type="project" value="TreeGrafter"/>
</dbReference>
<evidence type="ECO:0000256" key="3">
    <source>
        <dbReference type="ARBA" id="ARBA00022692"/>
    </source>
</evidence>
<feature type="transmembrane region" description="Helical" evidence="6">
    <location>
        <begin position="465"/>
        <end position="484"/>
    </location>
</feature>
<gene>
    <name evidence="7" type="ORF">EJ06DRAFT_476165</name>
</gene>
<feature type="transmembrane region" description="Helical" evidence="6">
    <location>
        <begin position="179"/>
        <end position="199"/>
    </location>
</feature>
<dbReference type="PANTHER" id="PTHR30618">
    <property type="entry name" value="NCS1 FAMILY PURINE/PYRIMIDINE TRANSPORTER"/>
    <property type="match status" value="1"/>
</dbReference>
<dbReference type="CDD" id="cd11482">
    <property type="entry name" value="SLC-NCS1sbd_NRT1-like"/>
    <property type="match status" value="1"/>
</dbReference>
<feature type="transmembrane region" description="Helical" evidence="6">
    <location>
        <begin position="420"/>
        <end position="445"/>
    </location>
</feature>
<proteinExistence type="inferred from homology"/>
<dbReference type="EMBL" id="ML996694">
    <property type="protein sequence ID" value="KAF2400568.1"/>
    <property type="molecule type" value="Genomic_DNA"/>
</dbReference>
<comment type="subcellular location">
    <subcellularLocation>
        <location evidence="1">Membrane</location>
        <topology evidence="1">Multi-pass membrane protein</topology>
    </subcellularLocation>
</comment>
<dbReference type="Pfam" id="PF02133">
    <property type="entry name" value="Transp_cyt_pur"/>
    <property type="match status" value="1"/>
</dbReference>
<name>A0A6G1HWY7_9PEZI</name>
<dbReference type="OrthoDB" id="2018619at2759"/>
<keyword evidence="5 6" id="KW-0472">Membrane</keyword>
<evidence type="ECO:0000256" key="6">
    <source>
        <dbReference type="SAM" id="Phobius"/>
    </source>
</evidence>
<dbReference type="GO" id="GO:0015205">
    <property type="term" value="F:nucleobase transmembrane transporter activity"/>
    <property type="evidence" value="ECO:0007669"/>
    <property type="project" value="TreeGrafter"/>
</dbReference>
<dbReference type="Proteomes" id="UP000799640">
    <property type="component" value="Unassembled WGS sequence"/>
</dbReference>
<feature type="transmembrane region" description="Helical" evidence="6">
    <location>
        <begin position="155"/>
        <end position="172"/>
    </location>
</feature>
<accession>A0A6G1HWY7</accession>